<organism evidence="1 3">
    <name type="scientific">Dreissena polymorpha</name>
    <name type="common">Zebra mussel</name>
    <name type="synonym">Mytilus polymorpha</name>
    <dbReference type="NCBI Taxonomy" id="45954"/>
    <lineage>
        <taxon>Eukaryota</taxon>
        <taxon>Metazoa</taxon>
        <taxon>Spiralia</taxon>
        <taxon>Lophotrochozoa</taxon>
        <taxon>Mollusca</taxon>
        <taxon>Bivalvia</taxon>
        <taxon>Autobranchia</taxon>
        <taxon>Heteroconchia</taxon>
        <taxon>Euheterodonta</taxon>
        <taxon>Imparidentia</taxon>
        <taxon>Neoheterodontei</taxon>
        <taxon>Myida</taxon>
        <taxon>Dreissenoidea</taxon>
        <taxon>Dreissenidae</taxon>
        <taxon>Dreissena</taxon>
    </lineage>
</organism>
<evidence type="ECO:0000313" key="3">
    <source>
        <dbReference type="Proteomes" id="UP000828390"/>
    </source>
</evidence>
<dbReference type="EMBL" id="JAIWYP010000001">
    <property type="protein sequence ID" value="KAH3877113.1"/>
    <property type="molecule type" value="Genomic_DNA"/>
</dbReference>
<proteinExistence type="predicted"/>
<keyword evidence="3" id="KW-1185">Reference proteome</keyword>
<protein>
    <submittedName>
        <fullName evidence="1">Uncharacterized protein</fullName>
    </submittedName>
</protein>
<comment type="caution">
    <text evidence="1">The sequence shown here is derived from an EMBL/GenBank/DDBJ whole genome shotgun (WGS) entry which is preliminary data.</text>
</comment>
<gene>
    <name evidence="1" type="ORF">DPMN_000968</name>
    <name evidence="2" type="ORF">DPMN_000970</name>
</gene>
<accession>A0A9D4RPY9</accession>
<evidence type="ECO:0000313" key="1">
    <source>
        <dbReference type="EMBL" id="KAH3877111.1"/>
    </source>
</evidence>
<name>A0A9D4RPY9_DREPO</name>
<dbReference type="EMBL" id="JAIWYP010000001">
    <property type="protein sequence ID" value="KAH3877111.1"/>
    <property type="molecule type" value="Genomic_DNA"/>
</dbReference>
<evidence type="ECO:0000313" key="2">
    <source>
        <dbReference type="EMBL" id="KAH3877113.1"/>
    </source>
</evidence>
<sequence>MEWLDVSVEEEVVTTAKHDPKRTVDMAMRIITIKLNSRLGQRKRLKSKIHIKDDS</sequence>
<dbReference type="AlphaFoldDB" id="A0A9D4RPY9"/>
<dbReference type="Proteomes" id="UP000828390">
    <property type="component" value="Unassembled WGS sequence"/>
</dbReference>
<reference evidence="1" key="2">
    <citation type="submission" date="2020-11" db="EMBL/GenBank/DDBJ databases">
        <authorList>
            <person name="McCartney M.A."/>
            <person name="Auch B."/>
            <person name="Kono T."/>
            <person name="Mallez S."/>
            <person name="Becker A."/>
            <person name="Gohl D.M."/>
            <person name="Silverstein K.A.T."/>
            <person name="Koren S."/>
            <person name="Bechman K.B."/>
            <person name="Herman A."/>
            <person name="Abrahante J.E."/>
            <person name="Garbe J."/>
        </authorList>
    </citation>
    <scope>NUCLEOTIDE SEQUENCE</scope>
    <source>
        <strain evidence="1">Duluth1</strain>
        <tissue evidence="1">Whole animal</tissue>
    </source>
</reference>
<reference evidence="1" key="1">
    <citation type="journal article" date="2019" name="bioRxiv">
        <title>The Genome of the Zebra Mussel, Dreissena polymorpha: A Resource for Invasive Species Research.</title>
        <authorList>
            <person name="McCartney M.A."/>
            <person name="Auch B."/>
            <person name="Kono T."/>
            <person name="Mallez S."/>
            <person name="Zhang Y."/>
            <person name="Obille A."/>
            <person name="Becker A."/>
            <person name="Abrahante J.E."/>
            <person name="Garbe J."/>
            <person name="Badalamenti J.P."/>
            <person name="Herman A."/>
            <person name="Mangelson H."/>
            <person name="Liachko I."/>
            <person name="Sullivan S."/>
            <person name="Sone E.D."/>
            <person name="Koren S."/>
            <person name="Silverstein K.A.T."/>
            <person name="Beckman K.B."/>
            <person name="Gohl D.M."/>
        </authorList>
    </citation>
    <scope>NUCLEOTIDE SEQUENCE</scope>
    <source>
        <strain evidence="1">Duluth1</strain>
        <tissue evidence="1">Whole animal</tissue>
    </source>
</reference>